<gene>
    <name evidence="10" type="ORF">NRB20_05690</name>
</gene>
<accession>A0A7K0CVJ0</accession>
<evidence type="ECO:0000256" key="6">
    <source>
        <dbReference type="ARBA" id="ARBA00023163"/>
    </source>
</evidence>
<feature type="domain" description="RNA polymerase sigma-70 region 2" evidence="8">
    <location>
        <begin position="10"/>
        <end position="72"/>
    </location>
</feature>
<name>A0A7K0CVJ0_9NOCA</name>
<evidence type="ECO:0000256" key="4">
    <source>
        <dbReference type="ARBA" id="ARBA00023082"/>
    </source>
</evidence>
<dbReference type="Proteomes" id="UP000438448">
    <property type="component" value="Unassembled WGS sequence"/>
</dbReference>
<dbReference type="RefSeq" id="WP_153407539.1">
    <property type="nucleotide sequence ID" value="NZ_WEGK01000001.1"/>
</dbReference>
<dbReference type="PANTHER" id="PTHR30173:SF43">
    <property type="entry name" value="ECF RNA POLYMERASE SIGMA FACTOR SIGI-RELATED"/>
    <property type="match status" value="1"/>
</dbReference>
<dbReference type="InterPro" id="IPR013249">
    <property type="entry name" value="RNA_pol_sigma70_r4_t2"/>
</dbReference>
<dbReference type="InterPro" id="IPR013325">
    <property type="entry name" value="RNA_pol_sigma_r2"/>
</dbReference>
<dbReference type="GO" id="GO:0016987">
    <property type="term" value="F:sigma factor activity"/>
    <property type="evidence" value="ECO:0007669"/>
    <property type="project" value="UniProtKB-KW"/>
</dbReference>
<dbReference type="GO" id="GO:0003677">
    <property type="term" value="F:DNA binding"/>
    <property type="evidence" value="ECO:0007669"/>
    <property type="project" value="UniProtKB-KW"/>
</dbReference>
<dbReference type="Pfam" id="PF08281">
    <property type="entry name" value="Sigma70_r4_2"/>
    <property type="match status" value="1"/>
</dbReference>
<proteinExistence type="inferred from homology"/>
<sequence>MTDSLTRELEQSRPRLRAMAYRMLGSVSEADDALQEVWLRTRRTPGDAVRNPGGWLTTATAHTCLDLLRSRNARHEVPVGVRLPDPIVTVDGHATPETQALLTDSVGLALQVVLDRLDPAERIAFVLHDSFAVPFGEIAAILNRSPEATRQLASRARRRVRAAPTPEGTPSDQRPVVDAFFAAARRGDLTALIRALAPDVILRGDLGTGKLWETTGSDEAAAQAVRFAHPRATLHPVLVNGAAAVLVTIADRPASLMAFTVAHGRITEIDVLADPHRLPALLPEN</sequence>
<dbReference type="InterPro" id="IPR007627">
    <property type="entry name" value="RNA_pol_sigma70_r2"/>
</dbReference>
<keyword evidence="6" id="KW-0804">Transcription</keyword>
<evidence type="ECO:0000259" key="9">
    <source>
        <dbReference type="Pfam" id="PF08281"/>
    </source>
</evidence>
<evidence type="ECO:0000256" key="3">
    <source>
        <dbReference type="ARBA" id="ARBA00023015"/>
    </source>
</evidence>
<evidence type="ECO:0000256" key="2">
    <source>
        <dbReference type="ARBA" id="ARBA00011344"/>
    </source>
</evidence>
<dbReference type="Pfam" id="PF04542">
    <property type="entry name" value="Sigma70_r2"/>
    <property type="match status" value="1"/>
</dbReference>
<dbReference type="InterPro" id="IPR032710">
    <property type="entry name" value="NTF2-like_dom_sf"/>
</dbReference>
<keyword evidence="5" id="KW-0238">DNA-binding</keyword>
<protein>
    <submittedName>
        <fullName evidence="10">Uncharacterized protein</fullName>
    </submittedName>
</protein>
<feature type="domain" description="RNA polymerase sigma factor 70 region 4 type 2" evidence="9">
    <location>
        <begin position="109"/>
        <end position="159"/>
    </location>
</feature>
<dbReference type="InterPro" id="IPR036388">
    <property type="entry name" value="WH-like_DNA-bd_sf"/>
</dbReference>
<organism evidence="10 11">
    <name type="scientific">Nocardia macrotermitis</name>
    <dbReference type="NCBI Taxonomy" id="2585198"/>
    <lineage>
        <taxon>Bacteria</taxon>
        <taxon>Bacillati</taxon>
        <taxon>Actinomycetota</taxon>
        <taxon>Actinomycetes</taxon>
        <taxon>Mycobacteriales</taxon>
        <taxon>Nocardiaceae</taxon>
        <taxon>Nocardia</taxon>
    </lineage>
</organism>
<reference evidence="10 11" key="1">
    <citation type="submission" date="2019-10" db="EMBL/GenBank/DDBJ databases">
        <title>Nocardia macrotermitis sp. nov. and Nocardia aurantia sp. nov., isolated from the gut of fungus growing-termite Macrotermes natalensis.</title>
        <authorList>
            <person name="Benndorf R."/>
            <person name="Schwitalla J."/>
            <person name="Martin K."/>
            <person name="De Beer W."/>
            <person name="Kaster A.-K."/>
            <person name="Vollmers J."/>
            <person name="Poulsen M."/>
            <person name="Beemelmanns C."/>
        </authorList>
    </citation>
    <scope>NUCLEOTIDE SEQUENCE [LARGE SCALE GENOMIC DNA]</scope>
    <source>
        <strain evidence="10 11">RB20</strain>
    </source>
</reference>
<dbReference type="InterPro" id="IPR013324">
    <property type="entry name" value="RNA_pol_sigma_r3/r4-like"/>
</dbReference>
<dbReference type="EMBL" id="WEGK01000001">
    <property type="protein sequence ID" value="MQY17505.1"/>
    <property type="molecule type" value="Genomic_DNA"/>
</dbReference>
<feature type="region of interest" description="Disordered" evidence="7">
    <location>
        <begin position="152"/>
        <end position="174"/>
    </location>
</feature>
<dbReference type="InterPro" id="IPR052704">
    <property type="entry name" value="ECF_Sigma-70_Domain"/>
</dbReference>
<evidence type="ECO:0000313" key="10">
    <source>
        <dbReference type="EMBL" id="MQY17505.1"/>
    </source>
</evidence>
<comment type="caution">
    <text evidence="10">The sequence shown here is derived from an EMBL/GenBank/DDBJ whole genome shotgun (WGS) entry which is preliminary data.</text>
</comment>
<dbReference type="SUPFAM" id="SSF54427">
    <property type="entry name" value="NTF2-like"/>
    <property type="match status" value="1"/>
</dbReference>
<evidence type="ECO:0000256" key="5">
    <source>
        <dbReference type="ARBA" id="ARBA00023125"/>
    </source>
</evidence>
<keyword evidence="3" id="KW-0805">Transcription regulation</keyword>
<keyword evidence="4" id="KW-0731">Sigma factor</keyword>
<dbReference type="Gene3D" id="1.10.1740.10">
    <property type="match status" value="1"/>
</dbReference>
<dbReference type="GO" id="GO:0006352">
    <property type="term" value="P:DNA-templated transcription initiation"/>
    <property type="evidence" value="ECO:0007669"/>
    <property type="project" value="InterPro"/>
</dbReference>
<dbReference type="PANTHER" id="PTHR30173">
    <property type="entry name" value="SIGMA 19 FACTOR"/>
    <property type="match status" value="1"/>
</dbReference>
<dbReference type="OrthoDB" id="3211555at2"/>
<evidence type="ECO:0000256" key="7">
    <source>
        <dbReference type="SAM" id="MobiDB-lite"/>
    </source>
</evidence>
<evidence type="ECO:0000313" key="11">
    <source>
        <dbReference type="Proteomes" id="UP000438448"/>
    </source>
</evidence>
<dbReference type="AlphaFoldDB" id="A0A7K0CVJ0"/>
<dbReference type="Gene3D" id="1.10.10.10">
    <property type="entry name" value="Winged helix-like DNA-binding domain superfamily/Winged helix DNA-binding domain"/>
    <property type="match status" value="1"/>
</dbReference>
<dbReference type="SUPFAM" id="SSF88659">
    <property type="entry name" value="Sigma3 and sigma4 domains of RNA polymerase sigma factors"/>
    <property type="match status" value="1"/>
</dbReference>
<dbReference type="SUPFAM" id="SSF88946">
    <property type="entry name" value="Sigma2 domain of RNA polymerase sigma factors"/>
    <property type="match status" value="1"/>
</dbReference>
<dbReference type="Gene3D" id="3.10.450.50">
    <property type="match status" value="1"/>
</dbReference>
<evidence type="ECO:0000256" key="1">
    <source>
        <dbReference type="ARBA" id="ARBA00010641"/>
    </source>
</evidence>
<evidence type="ECO:0000259" key="8">
    <source>
        <dbReference type="Pfam" id="PF04542"/>
    </source>
</evidence>
<comment type="subunit">
    <text evidence="2">Interacts transiently with the RNA polymerase catalytic core formed by RpoA, RpoB, RpoC and RpoZ (2 alpha, 1 beta, 1 beta' and 1 omega subunit) to form the RNA polymerase holoenzyme that can initiate transcription.</text>
</comment>
<comment type="similarity">
    <text evidence="1">Belongs to the sigma-70 factor family. ECF subfamily.</text>
</comment>
<keyword evidence="11" id="KW-1185">Reference proteome</keyword>